<dbReference type="Proteomes" id="UP000033945">
    <property type="component" value="Unassembled WGS sequence"/>
</dbReference>
<evidence type="ECO:0008006" key="4">
    <source>
        <dbReference type="Google" id="ProtNLM"/>
    </source>
</evidence>
<keyword evidence="1" id="KW-0812">Transmembrane</keyword>
<protein>
    <recommendedName>
        <fullName evidence="4">PEGA domain-containing protein</fullName>
    </recommendedName>
</protein>
<sequence length="308" mass="35048">MFTKTKRRVLFYLAILIFLLLLFPVILYSLGYGIGSDFKLHKTGGVFIKTSEAGAVVIIDKKTKKTSLLANSTLIKNLLPGTYQTTVEKDGFWRWTKTLMILPEIVANRSVLLVPKNAEIKILGTTTPALEIKKPKFPGVKKFWVIPKTDDFLILGDDGGFYKNKDIFDVIGQWSTTTFKILKSKKNSFFDENFSRIIYWDEENIDSYWISDLDKIPEWERNSTTNPERGLHILSASPIRDVKFYPDWPDYLLVASGDAIYVVEMERTGGQNISPIYKGKAPKIISAEAGQLILLDNGNNYFEISLPR</sequence>
<organism evidence="2 3">
    <name type="scientific">Candidatus Giovannonibacteria bacterium GW2011_GWA2_44_26</name>
    <dbReference type="NCBI Taxonomy" id="1618648"/>
    <lineage>
        <taxon>Bacteria</taxon>
        <taxon>Candidatus Giovannoniibacteriota</taxon>
    </lineage>
</organism>
<reference evidence="2 3" key="1">
    <citation type="journal article" date="2015" name="Nature">
        <title>rRNA introns, odd ribosomes, and small enigmatic genomes across a large radiation of phyla.</title>
        <authorList>
            <person name="Brown C.T."/>
            <person name="Hug L.A."/>
            <person name="Thomas B.C."/>
            <person name="Sharon I."/>
            <person name="Castelle C.J."/>
            <person name="Singh A."/>
            <person name="Wilkins M.J."/>
            <person name="Williams K.H."/>
            <person name="Banfield J.F."/>
        </authorList>
    </citation>
    <scope>NUCLEOTIDE SEQUENCE [LARGE SCALE GENOMIC DNA]</scope>
</reference>
<gene>
    <name evidence="2" type="ORF">UW55_C0005G0004</name>
</gene>
<feature type="transmembrane region" description="Helical" evidence="1">
    <location>
        <begin position="9"/>
        <end position="30"/>
    </location>
</feature>
<dbReference type="EMBL" id="LCIT01000005">
    <property type="protein sequence ID" value="KKT63289.1"/>
    <property type="molecule type" value="Genomic_DNA"/>
</dbReference>
<keyword evidence="1" id="KW-0472">Membrane</keyword>
<evidence type="ECO:0000256" key="1">
    <source>
        <dbReference type="SAM" id="Phobius"/>
    </source>
</evidence>
<accession>A0A0G1LUB9</accession>
<evidence type="ECO:0000313" key="2">
    <source>
        <dbReference type="EMBL" id="KKT63289.1"/>
    </source>
</evidence>
<name>A0A0G1LUB9_9BACT</name>
<evidence type="ECO:0000313" key="3">
    <source>
        <dbReference type="Proteomes" id="UP000033945"/>
    </source>
</evidence>
<dbReference type="AlphaFoldDB" id="A0A0G1LUB9"/>
<proteinExistence type="predicted"/>
<keyword evidence="1" id="KW-1133">Transmembrane helix</keyword>
<comment type="caution">
    <text evidence="2">The sequence shown here is derived from an EMBL/GenBank/DDBJ whole genome shotgun (WGS) entry which is preliminary data.</text>
</comment>